<dbReference type="Pfam" id="PF00229">
    <property type="entry name" value="TNF"/>
    <property type="match status" value="1"/>
</dbReference>
<dbReference type="CDD" id="cd00184">
    <property type="entry name" value="TNF"/>
    <property type="match status" value="1"/>
</dbReference>
<keyword evidence="5" id="KW-0812">Transmembrane</keyword>
<keyword evidence="5" id="KW-1133">Transmembrane helix</keyword>
<dbReference type="AlphaFoldDB" id="A0A3N0Z8P8"/>
<evidence type="ECO:0000256" key="5">
    <source>
        <dbReference type="SAM" id="Phobius"/>
    </source>
</evidence>
<comment type="subcellular location">
    <subcellularLocation>
        <location evidence="1">Membrane</location>
    </subcellularLocation>
</comment>
<evidence type="ECO:0000313" key="8">
    <source>
        <dbReference type="Proteomes" id="UP000281406"/>
    </source>
</evidence>
<gene>
    <name evidence="7" type="ORF">DPX16_23278</name>
</gene>
<evidence type="ECO:0000256" key="2">
    <source>
        <dbReference type="ARBA" id="ARBA00008670"/>
    </source>
</evidence>
<keyword evidence="4 5" id="KW-0472">Membrane</keyword>
<dbReference type="GO" id="GO:0006955">
    <property type="term" value="P:immune response"/>
    <property type="evidence" value="ECO:0007669"/>
    <property type="project" value="InterPro"/>
</dbReference>
<dbReference type="InterPro" id="IPR006052">
    <property type="entry name" value="TNF_dom"/>
</dbReference>
<dbReference type="GO" id="GO:0005125">
    <property type="term" value="F:cytokine activity"/>
    <property type="evidence" value="ECO:0007669"/>
    <property type="project" value="UniProtKB-KW"/>
</dbReference>
<protein>
    <submittedName>
        <fullName evidence="7">Tumor necrosis factor ligand superfamily member 14</fullName>
    </submittedName>
</protein>
<dbReference type="SUPFAM" id="SSF49842">
    <property type="entry name" value="TNF-like"/>
    <property type="match status" value="1"/>
</dbReference>
<reference evidence="7 8" key="1">
    <citation type="submission" date="2018-10" db="EMBL/GenBank/DDBJ databases">
        <title>Genome assembly for a Yunnan-Guizhou Plateau 3E fish, Anabarilius grahami (Regan), and its evolutionary and genetic applications.</title>
        <authorList>
            <person name="Jiang W."/>
        </authorList>
    </citation>
    <scope>NUCLEOTIDE SEQUENCE [LARGE SCALE GENOMIC DNA]</scope>
    <source>
        <strain evidence="7">AG-KIZ</strain>
        <tissue evidence="7">Muscle</tissue>
    </source>
</reference>
<evidence type="ECO:0000256" key="3">
    <source>
        <dbReference type="ARBA" id="ARBA00022514"/>
    </source>
</evidence>
<dbReference type="PANTHER" id="PTHR11471:SF56">
    <property type="entry name" value="TUMOR NECROSIS FACTOR LIGAND SUPERFAMILY MEMBER 14-LIKE"/>
    <property type="match status" value="1"/>
</dbReference>
<evidence type="ECO:0000259" key="6">
    <source>
        <dbReference type="PROSITE" id="PS50049"/>
    </source>
</evidence>
<comment type="caution">
    <text evidence="7">The sequence shown here is derived from an EMBL/GenBank/DDBJ whole genome shotgun (WGS) entry which is preliminary data.</text>
</comment>
<accession>A0A3N0Z8P8</accession>
<dbReference type="Proteomes" id="UP000281406">
    <property type="component" value="Unassembled WGS sequence"/>
</dbReference>
<sequence length="247" mass="27780">MTDAGESVNKDVKEPCPQVFVVDSQAFPRQVPIRLDVPRLTLVYLLLAVALLGVFIEAGFICHLYSKQAISSDIQKVEYIKGEKDPFPSAHDFNEILPGKKPKADGKPAAFLQSASPMSKGNGVLLWRSDGYPMFQKGLDYKNNSLYVQQDGYYYIFSKISHLETCEFFKHKVMQRSDIYNNEPIPLMQNSRYLCSSSKSQMTGERGNSYLGGIFHLNKGDSVFVTVNNSSLVHNNAYENFFGAFMV</sequence>
<dbReference type="PROSITE" id="PS50049">
    <property type="entry name" value="THD_2"/>
    <property type="match status" value="1"/>
</dbReference>
<dbReference type="EMBL" id="RJVU01004711">
    <property type="protein sequence ID" value="ROL54826.1"/>
    <property type="molecule type" value="Genomic_DNA"/>
</dbReference>
<feature type="domain" description="THD" evidence="6">
    <location>
        <begin position="108"/>
        <end position="247"/>
    </location>
</feature>
<dbReference type="GO" id="GO:0016020">
    <property type="term" value="C:membrane"/>
    <property type="evidence" value="ECO:0007669"/>
    <property type="project" value="UniProtKB-SubCell"/>
</dbReference>
<evidence type="ECO:0000313" key="7">
    <source>
        <dbReference type="EMBL" id="ROL54826.1"/>
    </source>
</evidence>
<comment type="similarity">
    <text evidence="2">Belongs to the tumor necrosis factor family.</text>
</comment>
<evidence type="ECO:0000256" key="4">
    <source>
        <dbReference type="ARBA" id="ARBA00023136"/>
    </source>
</evidence>
<evidence type="ECO:0000256" key="1">
    <source>
        <dbReference type="ARBA" id="ARBA00004370"/>
    </source>
</evidence>
<organism evidence="7 8">
    <name type="scientific">Anabarilius grahami</name>
    <name type="common">Kanglang fish</name>
    <name type="synonym">Barilius grahami</name>
    <dbReference type="NCBI Taxonomy" id="495550"/>
    <lineage>
        <taxon>Eukaryota</taxon>
        <taxon>Metazoa</taxon>
        <taxon>Chordata</taxon>
        <taxon>Craniata</taxon>
        <taxon>Vertebrata</taxon>
        <taxon>Euteleostomi</taxon>
        <taxon>Actinopterygii</taxon>
        <taxon>Neopterygii</taxon>
        <taxon>Teleostei</taxon>
        <taxon>Ostariophysi</taxon>
        <taxon>Cypriniformes</taxon>
        <taxon>Xenocyprididae</taxon>
        <taxon>Xenocypridinae</taxon>
        <taxon>Xenocypridinae incertae sedis</taxon>
        <taxon>Anabarilius</taxon>
    </lineage>
</organism>
<feature type="transmembrane region" description="Helical" evidence="5">
    <location>
        <begin position="42"/>
        <end position="66"/>
    </location>
</feature>
<dbReference type="Gene3D" id="2.60.120.40">
    <property type="match status" value="1"/>
</dbReference>
<keyword evidence="3" id="KW-0202">Cytokine</keyword>
<dbReference type="SMART" id="SM00207">
    <property type="entry name" value="TNF"/>
    <property type="match status" value="1"/>
</dbReference>
<name>A0A3N0Z8P8_ANAGA</name>
<dbReference type="GO" id="GO:0005615">
    <property type="term" value="C:extracellular space"/>
    <property type="evidence" value="ECO:0007669"/>
    <property type="project" value="UniProtKB-KW"/>
</dbReference>
<dbReference type="PANTHER" id="PTHR11471">
    <property type="entry name" value="TUMOR NECROSIS FACTOR FAMILY MEMBER"/>
    <property type="match status" value="1"/>
</dbReference>
<dbReference type="OrthoDB" id="6116320at2759"/>
<dbReference type="GO" id="GO:0005164">
    <property type="term" value="F:tumor necrosis factor receptor binding"/>
    <property type="evidence" value="ECO:0007669"/>
    <property type="project" value="InterPro"/>
</dbReference>
<keyword evidence="8" id="KW-1185">Reference proteome</keyword>
<dbReference type="InterPro" id="IPR008983">
    <property type="entry name" value="Tumour_necrosis_fac-like_dom"/>
</dbReference>
<proteinExistence type="inferred from homology"/>